<keyword evidence="7 9" id="KW-0067">ATP-binding</keyword>
<comment type="subcellular location">
    <subcellularLocation>
        <location evidence="9">Cytoplasm</location>
    </subcellularLocation>
</comment>
<evidence type="ECO:0000256" key="7">
    <source>
        <dbReference type="ARBA" id="ARBA00022840"/>
    </source>
</evidence>
<protein>
    <recommendedName>
        <fullName evidence="9">Acetylglutamate kinase</fullName>
        <ecNumber evidence="9">2.7.2.8</ecNumber>
    </recommendedName>
    <alternativeName>
        <fullName evidence="9">N-acetyl-L-glutamate 5-phosphotransferase</fullName>
    </alternativeName>
    <alternativeName>
        <fullName evidence="9">NAG kinase</fullName>
        <shortName evidence="9">NAGK</shortName>
    </alternativeName>
</protein>
<dbReference type="PANTHER" id="PTHR23342:SF0">
    <property type="entry name" value="N-ACETYLGLUTAMATE SYNTHASE, MITOCHONDRIAL"/>
    <property type="match status" value="1"/>
</dbReference>
<name>A0A1I1F6M8_9BACT</name>
<feature type="site" description="Transition state stabilizer" evidence="9">
    <location>
        <position position="12"/>
    </location>
</feature>
<dbReference type="Pfam" id="PF00696">
    <property type="entry name" value="AA_kinase"/>
    <property type="match status" value="1"/>
</dbReference>
<evidence type="ECO:0000256" key="4">
    <source>
        <dbReference type="ARBA" id="ARBA00022679"/>
    </source>
</evidence>
<evidence type="ECO:0000256" key="3">
    <source>
        <dbReference type="ARBA" id="ARBA00022605"/>
    </source>
</evidence>
<evidence type="ECO:0000256" key="1">
    <source>
        <dbReference type="ARBA" id="ARBA00004828"/>
    </source>
</evidence>
<dbReference type="GO" id="GO:0042450">
    <property type="term" value="P:L-arginine biosynthetic process via ornithine"/>
    <property type="evidence" value="ECO:0007669"/>
    <property type="project" value="UniProtKB-UniRule"/>
</dbReference>
<dbReference type="PANTHER" id="PTHR23342">
    <property type="entry name" value="N-ACETYLGLUTAMATE SYNTHASE"/>
    <property type="match status" value="1"/>
</dbReference>
<dbReference type="AlphaFoldDB" id="A0A1I1F6M8"/>
<dbReference type="EMBL" id="FOLE01000002">
    <property type="protein sequence ID" value="SFB93358.1"/>
    <property type="molecule type" value="Genomic_DNA"/>
</dbReference>
<proteinExistence type="inferred from homology"/>
<keyword evidence="4 9" id="KW-0808">Transferase</keyword>
<accession>A0A1I1F6M8</accession>
<dbReference type="Proteomes" id="UP000199514">
    <property type="component" value="Unassembled WGS sequence"/>
</dbReference>
<dbReference type="CDD" id="cd04238">
    <property type="entry name" value="AAK_NAGK-like"/>
    <property type="match status" value="1"/>
</dbReference>
<dbReference type="InterPro" id="IPR004662">
    <property type="entry name" value="AcgluKinase_fam"/>
</dbReference>
<comment type="similarity">
    <text evidence="9">Belongs to the acetylglutamate kinase family. ArgB subfamily.</text>
</comment>
<dbReference type="GO" id="GO:0003991">
    <property type="term" value="F:acetylglutamate kinase activity"/>
    <property type="evidence" value="ECO:0007669"/>
    <property type="project" value="UniProtKB-UniRule"/>
</dbReference>
<comment type="pathway">
    <text evidence="1 9">Amino-acid biosynthesis; L-arginine biosynthesis; N(2)-acetyl-L-ornithine from L-glutamate: step 2/4.</text>
</comment>
<evidence type="ECO:0000313" key="12">
    <source>
        <dbReference type="Proteomes" id="UP000199514"/>
    </source>
</evidence>
<gene>
    <name evidence="9" type="primary">argB</name>
    <name evidence="11" type="ORF">SAMN05421780_10215</name>
</gene>
<feature type="binding site" evidence="9">
    <location>
        <begin position="44"/>
        <end position="45"/>
    </location>
    <ligand>
        <name>substrate</name>
    </ligand>
</feature>
<dbReference type="EC" id="2.7.2.8" evidence="9"/>
<sequence length="266" mass="28189">MSKDLEKIYVIKIGGNVINDPEKLAAFLAKVASTKGRKIVVHGGGKLVNQLADKLGIVQQMVNGRRITDTETLELTAMIYAGLINKKIVATLQANGCNAIGLSGADGNSILAQKRPVGEIDFGWVGDVKEINTLLINQLLSAGITPVFCSITHNAQGQLLNTNADTIASTVATALAATQPVRLVYCFEKKGVLADINDDNSLITSINPEKYTQLLADGIVADGMIPKLENAFAAIAKGVQAVTICNDNDIVEILENAPDYGTTLTK</sequence>
<keyword evidence="3 9" id="KW-0028">Amino-acid biosynthesis</keyword>
<keyword evidence="5 9" id="KW-0547">Nucleotide-binding</keyword>
<evidence type="ECO:0000313" key="11">
    <source>
        <dbReference type="EMBL" id="SFB93358.1"/>
    </source>
</evidence>
<keyword evidence="2 9" id="KW-0055">Arginine biosynthesis</keyword>
<evidence type="ECO:0000256" key="6">
    <source>
        <dbReference type="ARBA" id="ARBA00022777"/>
    </source>
</evidence>
<dbReference type="UniPathway" id="UPA00068">
    <property type="reaction ID" value="UER00107"/>
</dbReference>
<comment type="catalytic activity">
    <reaction evidence="8 9">
        <text>N-acetyl-L-glutamate + ATP = N-acetyl-L-glutamyl 5-phosphate + ADP</text>
        <dbReference type="Rhea" id="RHEA:14629"/>
        <dbReference type="ChEBI" id="CHEBI:30616"/>
        <dbReference type="ChEBI" id="CHEBI:44337"/>
        <dbReference type="ChEBI" id="CHEBI:57936"/>
        <dbReference type="ChEBI" id="CHEBI:456216"/>
        <dbReference type="EC" id="2.7.2.8"/>
    </reaction>
</comment>
<dbReference type="HAMAP" id="MF_00082">
    <property type="entry name" value="ArgB"/>
    <property type="match status" value="1"/>
</dbReference>
<evidence type="ECO:0000256" key="5">
    <source>
        <dbReference type="ARBA" id="ARBA00022741"/>
    </source>
</evidence>
<feature type="domain" description="Aspartate/glutamate/uridylate kinase" evidence="10">
    <location>
        <begin position="7"/>
        <end position="246"/>
    </location>
</feature>
<comment type="function">
    <text evidence="9">Catalyzes the ATP-dependent phosphorylation of N-acetyl-L-glutamate.</text>
</comment>
<dbReference type="SUPFAM" id="SSF53633">
    <property type="entry name" value="Carbamate kinase-like"/>
    <property type="match status" value="1"/>
</dbReference>
<dbReference type="NCBIfam" id="TIGR00761">
    <property type="entry name" value="argB"/>
    <property type="match status" value="1"/>
</dbReference>
<dbReference type="GO" id="GO:0005737">
    <property type="term" value="C:cytoplasm"/>
    <property type="evidence" value="ECO:0007669"/>
    <property type="project" value="UniProtKB-SubCell"/>
</dbReference>
<dbReference type="Gene3D" id="3.40.1160.10">
    <property type="entry name" value="Acetylglutamate kinase-like"/>
    <property type="match status" value="1"/>
</dbReference>
<evidence type="ECO:0000256" key="9">
    <source>
        <dbReference type="HAMAP-Rule" id="MF_00082"/>
    </source>
</evidence>
<keyword evidence="6 9" id="KW-0418">Kinase</keyword>
<dbReference type="GO" id="GO:0005524">
    <property type="term" value="F:ATP binding"/>
    <property type="evidence" value="ECO:0007669"/>
    <property type="project" value="UniProtKB-UniRule"/>
</dbReference>
<dbReference type="RefSeq" id="WP_091507906.1">
    <property type="nucleotide sequence ID" value="NZ_FOLE01000002.1"/>
</dbReference>
<dbReference type="STRING" id="927664.SAMN05421780_10215"/>
<organism evidence="11 12">
    <name type="scientific">Flexibacter flexilis DSM 6793</name>
    <dbReference type="NCBI Taxonomy" id="927664"/>
    <lineage>
        <taxon>Bacteria</taxon>
        <taxon>Pseudomonadati</taxon>
        <taxon>Bacteroidota</taxon>
        <taxon>Cytophagia</taxon>
        <taxon>Cytophagales</taxon>
        <taxon>Flexibacteraceae</taxon>
        <taxon>Flexibacter</taxon>
    </lineage>
</organism>
<dbReference type="PIRSF" id="PIRSF000728">
    <property type="entry name" value="NAGK"/>
    <property type="match status" value="1"/>
</dbReference>
<evidence type="ECO:0000259" key="10">
    <source>
        <dbReference type="Pfam" id="PF00696"/>
    </source>
</evidence>
<feature type="binding site" evidence="9">
    <location>
        <position position="161"/>
    </location>
    <ligand>
        <name>substrate</name>
    </ligand>
</feature>
<feature type="binding site" evidence="9">
    <location>
        <position position="66"/>
    </location>
    <ligand>
        <name>substrate</name>
    </ligand>
</feature>
<dbReference type="OrthoDB" id="9803155at2"/>
<dbReference type="InterPro" id="IPR036393">
    <property type="entry name" value="AceGlu_kinase-like_sf"/>
</dbReference>
<evidence type="ECO:0000256" key="2">
    <source>
        <dbReference type="ARBA" id="ARBA00022571"/>
    </source>
</evidence>
<evidence type="ECO:0000256" key="8">
    <source>
        <dbReference type="ARBA" id="ARBA00048141"/>
    </source>
</evidence>
<keyword evidence="12" id="KW-1185">Reference proteome</keyword>
<feature type="site" description="Transition state stabilizer" evidence="9">
    <location>
        <position position="227"/>
    </location>
</feature>
<dbReference type="InterPro" id="IPR037528">
    <property type="entry name" value="ArgB"/>
</dbReference>
<reference evidence="11 12" key="1">
    <citation type="submission" date="2016-10" db="EMBL/GenBank/DDBJ databases">
        <authorList>
            <person name="de Groot N.N."/>
        </authorList>
    </citation>
    <scope>NUCLEOTIDE SEQUENCE [LARGE SCALE GENOMIC DNA]</scope>
    <source>
        <strain evidence="11 12">DSM 6793</strain>
    </source>
</reference>
<keyword evidence="9" id="KW-0963">Cytoplasm</keyword>
<dbReference type="InterPro" id="IPR001048">
    <property type="entry name" value="Asp/Glu/Uridylate_kinase"/>
</dbReference>